<name>A0ABP1F4N0_9FLAO</name>
<evidence type="ECO:0000313" key="2">
    <source>
        <dbReference type="Proteomes" id="UP001497602"/>
    </source>
</evidence>
<dbReference type="RefSeq" id="WP_348736891.1">
    <property type="nucleotide sequence ID" value="NZ_CAXJRC010000003.1"/>
</dbReference>
<protein>
    <recommendedName>
        <fullName evidence="3">ABC transporter ATPase</fullName>
    </recommendedName>
</protein>
<dbReference type="Proteomes" id="UP001497602">
    <property type="component" value="Unassembled WGS sequence"/>
</dbReference>
<accession>A0ABP1F4N0</accession>
<keyword evidence="2" id="KW-1185">Reference proteome</keyword>
<comment type="caution">
    <text evidence="1">The sequence shown here is derived from an EMBL/GenBank/DDBJ whole genome shotgun (WGS) entry which is preliminary data.</text>
</comment>
<dbReference type="EMBL" id="CAXJRC010000003">
    <property type="protein sequence ID" value="CAL2105095.1"/>
    <property type="molecule type" value="Genomic_DNA"/>
</dbReference>
<organism evidence="1 2">
    <name type="scientific">Tenacibaculum vairaonense</name>
    <dbReference type="NCBI Taxonomy" id="3137860"/>
    <lineage>
        <taxon>Bacteria</taxon>
        <taxon>Pseudomonadati</taxon>
        <taxon>Bacteroidota</taxon>
        <taxon>Flavobacteriia</taxon>
        <taxon>Flavobacteriales</taxon>
        <taxon>Flavobacteriaceae</taxon>
        <taxon>Tenacibaculum</taxon>
    </lineage>
</organism>
<sequence>MFTEYTNLPNNARVWIYQADREFTQEEHTHISNKAVEFINNWTRHGDDLKGSFIIKYNQFLVLAVDESFNNVSGCSIDASVRFVQEVEKELNIDLMDKMNVSFKDGENINIVKLSDFQKYAKEQKITPETIVFNNMVNTKEDFETKWEVQAEESWHKRFLV</sequence>
<reference evidence="1 2" key="1">
    <citation type="submission" date="2024-05" db="EMBL/GenBank/DDBJ databases">
        <authorList>
            <person name="Duchaud E."/>
        </authorList>
    </citation>
    <scope>NUCLEOTIDE SEQUENCE [LARGE SCALE GENOMIC DNA]</scope>
    <source>
        <strain evidence="1">Ena-SAMPLE-TAB-13-05-2024-13:56:06:370-140305</strain>
    </source>
</reference>
<evidence type="ECO:0000313" key="1">
    <source>
        <dbReference type="EMBL" id="CAL2105095.1"/>
    </source>
</evidence>
<proteinExistence type="predicted"/>
<evidence type="ECO:0008006" key="3">
    <source>
        <dbReference type="Google" id="ProtNLM"/>
    </source>
</evidence>
<gene>
    <name evidence="1" type="ORF">T190115A13A_120090</name>
</gene>